<keyword evidence="1" id="KW-1133">Transmembrane helix</keyword>
<feature type="transmembrane region" description="Helical" evidence="1">
    <location>
        <begin position="60"/>
        <end position="82"/>
    </location>
</feature>
<name>A0AAU8G2N2_9MICO</name>
<accession>A0AAU8G2N2</accession>
<dbReference type="InterPro" id="IPR046291">
    <property type="entry name" value="DUF6328"/>
</dbReference>
<dbReference type="Pfam" id="PF19853">
    <property type="entry name" value="DUF6328"/>
    <property type="match status" value="1"/>
</dbReference>
<sequence>MTTQVSDGRDESADERSDRNWAELLQELRVMQMGVQILTGFLLTLPFQQRFGDLDSFQTGVYLTLVALAVLSTGLFVTPVSLHRALFRKHRKTALVTLSDRIARVGVLVLAFVVTGTVLLVVDVVVNRTAALWSSGCALVLLVGLWFVLPRLVAHGSATGPAQVHGAHP</sequence>
<evidence type="ECO:0000256" key="1">
    <source>
        <dbReference type="SAM" id="Phobius"/>
    </source>
</evidence>
<feature type="transmembrane region" description="Helical" evidence="1">
    <location>
        <begin position="131"/>
        <end position="149"/>
    </location>
</feature>
<dbReference type="AlphaFoldDB" id="A0AAU8G2N2"/>
<keyword evidence="1" id="KW-0472">Membrane</keyword>
<organism evidence="2">
    <name type="scientific">Cellulosimicrobium sp. ES-005</name>
    <dbReference type="NCBI Taxonomy" id="3163031"/>
    <lineage>
        <taxon>Bacteria</taxon>
        <taxon>Bacillati</taxon>
        <taxon>Actinomycetota</taxon>
        <taxon>Actinomycetes</taxon>
        <taxon>Micrococcales</taxon>
        <taxon>Promicromonosporaceae</taxon>
        <taxon>Cellulosimicrobium</taxon>
    </lineage>
</organism>
<gene>
    <name evidence="2" type="ORF">ABRQ22_00965</name>
</gene>
<proteinExistence type="predicted"/>
<evidence type="ECO:0000313" key="2">
    <source>
        <dbReference type="EMBL" id="XCH30301.1"/>
    </source>
</evidence>
<feature type="transmembrane region" description="Helical" evidence="1">
    <location>
        <begin position="102"/>
        <end position="125"/>
    </location>
</feature>
<dbReference type="EMBL" id="CP159290">
    <property type="protein sequence ID" value="XCH30301.1"/>
    <property type="molecule type" value="Genomic_DNA"/>
</dbReference>
<protein>
    <submittedName>
        <fullName evidence="2">DUF6328 family protein</fullName>
    </submittedName>
</protein>
<keyword evidence="1" id="KW-0812">Transmembrane</keyword>
<dbReference type="RefSeq" id="WP_253054230.1">
    <property type="nucleotide sequence ID" value="NZ_CP159290.1"/>
</dbReference>
<reference evidence="2" key="1">
    <citation type="submission" date="2024-06" db="EMBL/GenBank/DDBJ databases">
        <title>Complete genome sequence of the cellulolytic actinobacterium, Cellulosimicrobium ES-005.</title>
        <authorList>
            <person name="Matthews C.T."/>
            <person name="Underwood K.D."/>
            <person name="Ghanchi K.M."/>
            <person name="Fields S.D."/>
            <person name="Gardner S.G."/>
        </authorList>
    </citation>
    <scope>NUCLEOTIDE SEQUENCE</scope>
    <source>
        <strain evidence="2">ES-005</strain>
    </source>
</reference>